<feature type="compositionally biased region" description="Polar residues" evidence="5">
    <location>
        <begin position="173"/>
        <end position="183"/>
    </location>
</feature>
<dbReference type="InterPro" id="IPR001965">
    <property type="entry name" value="Znf_PHD"/>
</dbReference>
<dbReference type="InterPro" id="IPR019787">
    <property type="entry name" value="Znf_PHD-finger"/>
</dbReference>
<dbReference type="InterPro" id="IPR011011">
    <property type="entry name" value="Znf_FYVE_PHD"/>
</dbReference>
<dbReference type="SMART" id="SM00249">
    <property type="entry name" value="PHD"/>
    <property type="match status" value="1"/>
</dbReference>
<dbReference type="InterPro" id="IPR013083">
    <property type="entry name" value="Znf_RING/FYVE/PHD"/>
</dbReference>
<evidence type="ECO:0008006" key="10">
    <source>
        <dbReference type="Google" id="ProtNLM"/>
    </source>
</evidence>
<dbReference type="Pfam" id="PF25073">
    <property type="entry name" value="DUF7797"/>
    <property type="match status" value="1"/>
</dbReference>
<feature type="region of interest" description="Disordered" evidence="5">
    <location>
        <begin position="172"/>
        <end position="191"/>
    </location>
</feature>
<keyword evidence="1" id="KW-0479">Metal-binding</keyword>
<keyword evidence="3" id="KW-0862">Zinc</keyword>
<comment type="caution">
    <text evidence="8">The sequence shown here is derived from an EMBL/GenBank/DDBJ whole genome shotgun (WGS) entry which is preliminary data.</text>
</comment>
<dbReference type="PANTHER" id="PTHR47527">
    <property type="entry name" value="RING/FYVE/PHD ZINC FINGER SUPERFAMILY PROTEIN"/>
    <property type="match status" value="1"/>
</dbReference>
<feature type="domain" description="BAH" evidence="7">
    <location>
        <begin position="701"/>
        <end position="828"/>
    </location>
</feature>
<feature type="domain" description="PHD-type" evidence="6">
    <location>
        <begin position="376"/>
        <end position="428"/>
    </location>
</feature>
<dbReference type="InterPro" id="IPR043151">
    <property type="entry name" value="BAH_sf"/>
</dbReference>
<evidence type="ECO:0000313" key="9">
    <source>
        <dbReference type="Proteomes" id="UP000826656"/>
    </source>
</evidence>
<dbReference type="Gene3D" id="2.30.30.490">
    <property type="match status" value="1"/>
</dbReference>
<dbReference type="PROSITE" id="PS51038">
    <property type="entry name" value="BAH"/>
    <property type="match status" value="1"/>
</dbReference>
<evidence type="ECO:0000259" key="7">
    <source>
        <dbReference type="PROSITE" id="PS51038"/>
    </source>
</evidence>
<evidence type="ECO:0000256" key="1">
    <source>
        <dbReference type="ARBA" id="ARBA00022723"/>
    </source>
</evidence>
<proteinExistence type="predicted"/>
<protein>
    <recommendedName>
        <fullName evidence="10">PHD finger family protein</fullName>
    </recommendedName>
</protein>
<feature type="region of interest" description="Disordered" evidence="5">
    <location>
        <begin position="629"/>
        <end position="649"/>
    </location>
</feature>
<dbReference type="Gene3D" id="3.30.40.10">
    <property type="entry name" value="Zinc/RING finger domain, C3HC4 (zinc finger)"/>
    <property type="match status" value="1"/>
</dbReference>
<keyword evidence="9" id="KW-1185">Reference proteome</keyword>
<gene>
    <name evidence="8" type="ORF">KY290_026849</name>
</gene>
<sequence length="886" mass="96968">MAEIESDRVLEGLGKRRLVAVDDRRVTKKAREVVDGNVREVAEMVLVLSAIGKMRGGRGPTVAEKEMVEEARERLAEVCLKFAPKDVFPSDGFGSVIEDLGINKLTEVSVGHWQPPKMSITEKLLAVKRKMEKAQEFSLPSASYPSQRSQIAVGTATESHNASHIKMFPQPSHAVNSSGSLQPASPMERGTPISSASLPYQLPTSEVRPLITGGVVSGNLVRDSSSVAPPRVGRHHFQMDGRQSGSSHALQVQATTGNHSTVRTPTWSVLPASVSAARLGEDHKATPHATIKIEGGADVRSTMAPQVTTSRPFITQSTSGNSPSTYPHLQGTSFIQAPPPSSTHSEIGKLVYKFLQPLLPERPAWTLPSRDYMNKALACQMCNSTINEVDNVLVCDACEKGYHLKCLQTTSQKSVPRGEWHCGKCLSLTNGKPLPPKYGRVMRNINSSKMPTIAAIVQSSPDRKAFGPDEKVRQLKIMRNGNVALQNSTTNGMANSLNQLPSAPKMQNDQRMGGTDNVSGKGNVESRVASAVCSSNLTLGICSNNLAVSSNDNSFSPASSMISFEQKVVEVKSQPPAIPETVSISFDHSQALNHLQANGHAQLANSVEIPSQQFPGSLSMVSDAKESSARAGLANSSSDECKRENQGVGRTNLVETPIARNGDAECVSSTSDLFHSVDWIGDVLQVADEKHYYQSCRHNGFIYNVQEYAVIRFEDERLIPSKLLAMWEDIKAGKKWVTVNRCYFPRDLPHAVGHPCSLESNEVYLSNCSTTVMAGQIQGPCEVLPLSKFNEERERISRLETGPNGGLQPLYLCKSDYLNADEKSIMCDGFMMNRKGYSVMSHVDQESDSIFYVLPLFEFRQTLVFKWRKAEWLARYPSNFEQATKS</sequence>
<evidence type="ECO:0000256" key="5">
    <source>
        <dbReference type="SAM" id="MobiDB-lite"/>
    </source>
</evidence>
<accession>A0ABQ7UZC5</accession>
<dbReference type="Pfam" id="PF01426">
    <property type="entry name" value="BAH"/>
    <property type="match status" value="1"/>
</dbReference>
<evidence type="ECO:0000256" key="3">
    <source>
        <dbReference type="ARBA" id="ARBA00022833"/>
    </source>
</evidence>
<dbReference type="PROSITE" id="PS50016">
    <property type="entry name" value="ZF_PHD_2"/>
    <property type="match status" value="1"/>
</dbReference>
<dbReference type="Proteomes" id="UP000826656">
    <property type="component" value="Unassembled WGS sequence"/>
</dbReference>
<evidence type="ECO:0000259" key="6">
    <source>
        <dbReference type="PROSITE" id="PS50016"/>
    </source>
</evidence>
<dbReference type="CDD" id="cd04370">
    <property type="entry name" value="BAH"/>
    <property type="match status" value="1"/>
</dbReference>
<evidence type="ECO:0000313" key="8">
    <source>
        <dbReference type="EMBL" id="KAH0756579.1"/>
    </source>
</evidence>
<evidence type="ECO:0000256" key="4">
    <source>
        <dbReference type="PROSITE-ProRule" id="PRU00146"/>
    </source>
</evidence>
<dbReference type="InterPro" id="IPR001025">
    <property type="entry name" value="BAH_dom"/>
</dbReference>
<dbReference type="InterPro" id="IPR019786">
    <property type="entry name" value="Zinc_finger_PHD-type_CS"/>
</dbReference>
<dbReference type="SUPFAM" id="SSF57903">
    <property type="entry name" value="FYVE/PHD zinc finger"/>
    <property type="match status" value="1"/>
</dbReference>
<keyword evidence="2 4" id="KW-0863">Zinc-finger</keyword>
<dbReference type="Pfam" id="PF00628">
    <property type="entry name" value="PHD"/>
    <property type="match status" value="1"/>
</dbReference>
<dbReference type="PROSITE" id="PS01359">
    <property type="entry name" value="ZF_PHD_1"/>
    <property type="match status" value="1"/>
</dbReference>
<name>A0ABQ7UZC5_SOLTU</name>
<evidence type="ECO:0000256" key="2">
    <source>
        <dbReference type="ARBA" id="ARBA00022771"/>
    </source>
</evidence>
<reference evidence="8 9" key="1">
    <citation type="journal article" date="2021" name="bioRxiv">
        <title>Chromosome-scale and haplotype-resolved genome assembly of a tetraploid potato cultivar.</title>
        <authorList>
            <person name="Sun H."/>
            <person name="Jiao W.-B."/>
            <person name="Krause K."/>
            <person name="Campoy J.A."/>
            <person name="Goel M."/>
            <person name="Folz-Donahue K."/>
            <person name="Kukat C."/>
            <person name="Huettel B."/>
            <person name="Schneeberger K."/>
        </authorList>
    </citation>
    <scope>NUCLEOTIDE SEQUENCE [LARGE SCALE GENOMIC DNA]</scope>
    <source>
        <strain evidence="8">SolTubOtavaFocal</strain>
        <tissue evidence="8">Leaves</tissue>
    </source>
</reference>
<organism evidence="8 9">
    <name type="scientific">Solanum tuberosum</name>
    <name type="common">Potato</name>
    <dbReference type="NCBI Taxonomy" id="4113"/>
    <lineage>
        <taxon>Eukaryota</taxon>
        <taxon>Viridiplantae</taxon>
        <taxon>Streptophyta</taxon>
        <taxon>Embryophyta</taxon>
        <taxon>Tracheophyta</taxon>
        <taxon>Spermatophyta</taxon>
        <taxon>Magnoliopsida</taxon>
        <taxon>eudicotyledons</taxon>
        <taxon>Gunneridae</taxon>
        <taxon>Pentapetalae</taxon>
        <taxon>asterids</taxon>
        <taxon>lamiids</taxon>
        <taxon>Solanales</taxon>
        <taxon>Solanaceae</taxon>
        <taxon>Solanoideae</taxon>
        <taxon>Solaneae</taxon>
        <taxon>Solanum</taxon>
    </lineage>
</organism>
<dbReference type="EMBL" id="JAIVGD010000018">
    <property type="protein sequence ID" value="KAH0756579.1"/>
    <property type="molecule type" value="Genomic_DNA"/>
</dbReference>
<dbReference type="InterPro" id="IPR056699">
    <property type="entry name" value="DUF7797"/>
</dbReference>
<dbReference type="PANTHER" id="PTHR47527:SF2">
    <property type="entry name" value="PHD-TYPE DOMAIN-CONTAINING PROTEIN"/>
    <property type="match status" value="1"/>
</dbReference>